<evidence type="ECO:0000313" key="3">
    <source>
        <dbReference type="Proteomes" id="UP000273898"/>
    </source>
</evidence>
<keyword evidence="4" id="KW-1185">Reference proteome</keyword>
<reference evidence="1 3" key="1">
    <citation type="submission" date="2018-10" db="EMBL/GenBank/DDBJ databases">
        <title>Genomic Encyclopedia of Archaeal and Bacterial Type Strains, Phase II (KMG-II): from individual species to whole genera.</title>
        <authorList>
            <person name="Goeker M."/>
        </authorList>
    </citation>
    <scope>NUCLEOTIDE SEQUENCE [LARGE SCALE GENOMIC DNA]</scope>
    <source>
        <strain evidence="1 3">DSM 19624</strain>
    </source>
</reference>
<evidence type="ECO:0000313" key="4">
    <source>
        <dbReference type="Proteomes" id="UP000297429"/>
    </source>
</evidence>
<comment type="caution">
    <text evidence="1">The sequence shown here is derived from an EMBL/GenBank/DDBJ whole genome shotgun (WGS) entry which is preliminary data.</text>
</comment>
<dbReference type="Proteomes" id="UP000297429">
    <property type="component" value="Unassembled WGS sequence"/>
</dbReference>
<dbReference type="AlphaFoldDB" id="A0A497Y2R5"/>
<dbReference type="EMBL" id="SOPX01000001">
    <property type="protein sequence ID" value="TFB33940.1"/>
    <property type="molecule type" value="Genomic_DNA"/>
</dbReference>
<accession>A0A497Y2R5</accession>
<sequence>MFFCFWKAKPVFHRNISPCSSLYSVALRVRYDQVYKQRTVLEDPKNNVMAHYFSTMQLQILLLAIPPKPDESGT</sequence>
<organism evidence="1 3">
    <name type="scientific">Pedobacter alluvionis</name>
    <dbReference type="NCBI Taxonomy" id="475253"/>
    <lineage>
        <taxon>Bacteria</taxon>
        <taxon>Pseudomonadati</taxon>
        <taxon>Bacteroidota</taxon>
        <taxon>Sphingobacteriia</taxon>
        <taxon>Sphingobacteriales</taxon>
        <taxon>Sphingobacteriaceae</taxon>
        <taxon>Pedobacter</taxon>
    </lineage>
</organism>
<dbReference type="EMBL" id="RCCK01000011">
    <property type="protein sequence ID" value="RLJ76794.1"/>
    <property type="molecule type" value="Genomic_DNA"/>
</dbReference>
<evidence type="ECO:0000313" key="1">
    <source>
        <dbReference type="EMBL" id="RLJ76794.1"/>
    </source>
</evidence>
<protein>
    <submittedName>
        <fullName evidence="1">Uncharacterized protein</fullName>
    </submittedName>
</protein>
<evidence type="ECO:0000313" key="2">
    <source>
        <dbReference type="EMBL" id="TFB33940.1"/>
    </source>
</evidence>
<proteinExistence type="predicted"/>
<dbReference type="RefSeq" id="WP_134380477.1">
    <property type="nucleotide sequence ID" value="NZ_RCCK01000011.1"/>
</dbReference>
<reference evidence="2 4" key="2">
    <citation type="submission" date="2019-03" db="EMBL/GenBank/DDBJ databases">
        <authorList>
            <person name="He R.-H."/>
        </authorList>
    </citation>
    <scope>NUCLEOTIDE SEQUENCE [LARGE SCALE GENOMIC DNA]</scope>
    <source>
        <strain evidence="2 4">DSM 19624</strain>
    </source>
</reference>
<name>A0A497Y2R5_9SPHI</name>
<gene>
    <name evidence="1" type="ORF">BCL90_1838</name>
    <name evidence="2" type="ORF">E3V97_07810</name>
</gene>
<dbReference type="Proteomes" id="UP000273898">
    <property type="component" value="Unassembled WGS sequence"/>
</dbReference>